<name>A0A822Y7Y4_NELNU</name>
<keyword evidence="3" id="KW-1185">Reference proteome</keyword>
<evidence type="ECO:0000256" key="1">
    <source>
        <dbReference type="SAM" id="Phobius"/>
    </source>
</evidence>
<evidence type="ECO:0000313" key="2">
    <source>
        <dbReference type="EMBL" id="DAD27135.1"/>
    </source>
</evidence>
<gene>
    <name evidence="2" type="ORF">HUJ06_028603</name>
</gene>
<keyword evidence="1" id="KW-0812">Transmembrane</keyword>
<dbReference type="Proteomes" id="UP000607653">
    <property type="component" value="Unassembled WGS sequence"/>
</dbReference>
<reference evidence="2 3" key="1">
    <citation type="journal article" date="2020" name="Mol. Biol. Evol.">
        <title>Distinct Expression and Methylation Patterns for Genes with Different Fates following a Single Whole-Genome Duplication in Flowering Plants.</title>
        <authorList>
            <person name="Shi T."/>
            <person name="Rahmani R.S."/>
            <person name="Gugger P.F."/>
            <person name="Wang M."/>
            <person name="Li H."/>
            <person name="Zhang Y."/>
            <person name="Li Z."/>
            <person name="Wang Q."/>
            <person name="Van de Peer Y."/>
            <person name="Marchal K."/>
            <person name="Chen J."/>
        </authorList>
    </citation>
    <scope>NUCLEOTIDE SEQUENCE [LARGE SCALE GENOMIC DNA]</scope>
    <source>
        <tissue evidence="2">Leaf</tissue>
    </source>
</reference>
<feature type="transmembrane region" description="Helical" evidence="1">
    <location>
        <begin position="6"/>
        <end position="24"/>
    </location>
</feature>
<sequence>MCEGDIGSVISMLGLGIVYMIIDAEEKGLITPRKEYFTLLHDGY</sequence>
<keyword evidence="1" id="KW-1133">Transmembrane helix</keyword>
<organism evidence="2 3">
    <name type="scientific">Nelumbo nucifera</name>
    <name type="common">Sacred lotus</name>
    <dbReference type="NCBI Taxonomy" id="4432"/>
    <lineage>
        <taxon>Eukaryota</taxon>
        <taxon>Viridiplantae</taxon>
        <taxon>Streptophyta</taxon>
        <taxon>Embryophyta</taxon>
        <taxon>Tracheophyta</taxon>
        <taxon>Spermatophyta</taxon>
        <taxon>Magnoliopsida</taxon>
        <taxon>Proteales</taxon>
        <taxon>Nelumbonaceae</taxon>
        <taxon>Nelumbo</taxon>
    </lineage>
</organism>
<protein>
    <submittedName>
        <fullName evidence="2">Uncharacterized protein</fullName>
    </submittedName>
</protein>
<accession>A0A822Y7Y4</accession>
<proteinExistence type="predicted"/>
<comment type="caution">
    <text evidence="2">The sequence shown here is derived from an EMBL/GenBank/DDBJ whole genome shotgun (WGS) entry which is preliminary data.</text>
</comment>
<keyword evidence="1" id="KW-0472">Membrane</keyword>
<dbReference type="EMBL" id="DUZY01000002">
    <property type="protein sequence ID" value="DAD27135.1"/>
    <property type="molecule type" value="Genomic_DNA"/>
</dbReference>
<evidence type="ECO:0000313" key="3">
    <source>
        <dbReference type="Proteomes" id="UP000607653"/>
    </source>
</evidence>
<dbReference type="AlphaFoldDB" id="A0A822Y7Y4"/>